<comment type="caution">
    <text evidence="2">The sequence shown here is derived from an EMBL/GenBank/DDBJ whole genome shotgun (WGS) entry which is preliminary data.</text>
</comment>
<feature type="region of interest" description="Disordered" evidence="1">
    <location>
        <begin position="1"/>
        <end position="37"/>
    </location>
</feature>
<evidence type="ECO:0000313" key="2">
    <source>
        <dbReference type="EMBL" id="GKT27991.1"/>
    </source>
</evidence>
<protein>
    <submittedName>
        <fullName evidence="2">Uncharacterized protein</fullName>
    </submittedName>
</protein>
<dbReference type="Proteomes" id="UP001057375">
    <property type="component" value="Unassembled WGS sequence"/>
</dbReference>
<sequence>MKQSKSLLERSRTMASRAQYPSIRTQSRHKEFSSVDDHSHSHSIDILAAEIARLAEGQREIKESLLLRGEASEVHAVFAQQTKDAISEIRRGLEAITTELSSVTNHMSDLHTTIDAMRSSFSKGLADRKEETCILASELEVLSQRQDVISRRTKDRGVSMTALSQLEKHIHVIRDDIHKTNKHIKSLRDTSMRLDEEVDSLRGDVGRIEKLEKKNSNRSMVIEKKAAYAHETCQRIEAELRFSATRKFK</sequence>
<reference evidence="2" key="1">
    <citation type="submission" date="2022-03" db="EMBL/GenBank/DDBJ databases">
        <title>Draft genome sequence of Aduncisulcus paluster, a free-living microaerophilic Fornicata.</title>
        <authorList>
            <person name="Yuyama I."/>
            <person name="Kume K."/>
            <person name="Tamura T."/>
            <person name="Inagaki Y."/>
            <person name="Hashimoto T."/>
        </authorList>
    </citation>
    <scope>NUCLEOTIDE SEQUENCE</scope>
    <source>
        <strain evidence="2">NY0171</strain>
    </source>
</reference>
<proteinExistence type="predicted"/>
<evidence type="ECO:0000313" key="3">
    <source>
        <dbReference type="Proteomes" id="UP001057375"/>
    </source>
</evidence>
<evidence type="ECO:0000256" key="1">
    <source>
        <dbReference type="SAM" id="MobiDB-lite"/>
    </source>
</evidence>
<gene>
    <name evidence="2" type="ORF">ADUPG1_000341</name>
</gene>
<dbReference type="EMBL" id="BQXS01000117">
    <property type="protein sequence ID" value="GKT27991.1"/>
    <property type="molecule type" value="Genomic_DNA"/>
</dbReference>
<organism evidence="2 3">
    <name type="scientific">Aduncisulcus paluster</name>
    <dbReference type="NCBI Taxonomy" id="2918883"/>
    <lineage>
        <taxon>Eukaryota</taxon>
        <taxon>Metamonada</taxon>
        <taxon>Carpediemonas-like organisms</taxon>
        <taxon>Aduncisulcus</taxon>
    </lineage>
</organism>
<keyword evidence="3" id="KW-1185">Reference proteome</keyword>
<name>A0ABQ5KAS4_9EUKA</name>
<feature type="compositionally biased region" description="Basic and acidic residues" evidence="1">
    <location>
        <begin position="28"/>
        <end position="37"/>
    </location>
</feature>
<accession>A0ABQ5KAS4</accession>